<evidence type="ECO:0000313" key="2">
    <source>
        <dbReference type="Proteomes" id="UP000294604"/>
    </source>
</evidence>
<dbReference type="RefSeq" id="WP_134080877.1">
    <property type="nucleotide sequence ID" value="NZ_PECL01000002.1"/>
</dbReference>
<dbReference type="AlphaFoldDB" id="A0A4R8T014"/>
<dbReference type="Proteomes" id="UP000294604">
    <property type="component" value="Unassembled WGS sequence"/>
</dbReference>
<proteinExistence type="predicted"/>
<protein>
    <submittedName>
        <fullName evidence="1">Uncharacterized protein</fullName>
    </submittedName>
</protein>
<name>A0A4R8T014_9MYCO</name>
<dbReference type="EMBL" id="PECL01000002">
    <property type="protein sequence ID" value="TEA09202.1"/>
    <property type="molecule type" value="Genomic_DNA"/>
</dbReference>
<organism evidence="1 2">
    <name type="scientific">Mycobacteroides salmoniphilum</name>
    <dbReference type="NCBI Taxonomy" id="404941"/>
    <lineage>
        <taxon>Bacteria</taxon>
        <taxon>Bacillati</taxon>
        <taxon>Actinomycetota</taxon>
        <taxon>Actinomycetes</taxon>
        <taxon>Mycobacteriales</taxon>
        <taxon>Mycobacteriaceae</taxon>
        <taxon>Mycobacteroides</taxon>
    </lineage>
</organism>
<reference evidence="1 2" key="1">
    <citation type="journal article" date="2019" name="Sci. Rep.">
        <title>Extended insight into the Mycobacterium chelonae-abscessus complex through whole genome sequencing of Mycobacterium salmoniphilum outbreak and Mycobacterium salmoniphilum-like strains.</title>
        <authorList>
            <person name="Behra P.R.K."/>
            <person name="Das S."/>
            <person name="Pettersson B.M.F."/>
            <person name="Shirreff L."/>
            <person name="DuCote T."/>
            <person name="Jacobsson K.G."/>
            <person name="Ennis D.G."/>
            <person name="Kirsebom L.A."/>
        </authorList>
    </citation>
    <scope>NUCLEOTIDE SEQUENCE [LARGE SCALE GENOMIC DNA]</scope>
    <source>
        <strain evidence="1 2">CCUG 60884</strain>
    </source>
</reference>
<evidence type="ECO:0000313" key="1">
    <source>
        <dbReference type="EMBL" id="TEA09202.1"/>
    </source>
</evidence>
<gene>
    <name evidence="1" type="ORF">CCUG60884_00192</name>
</gene>
<accession>A0A4R8T014</accession>
<comment type="caution">
    <text evidence="1">The sequence shown here is derived from an EMBL/GenBank/DDBJ whole genome shotgun (WGS) entry which is preliminary data.</text>
</comment>
<sequence length="213" mass="23033">MSAANTPYIFELAASILHQEANGGDPADMWKVGSNNGISVPELQRATAILRQFQAAGTDINEWIRQAYVIDGWLRGYLPLDTPAEQATSWYVGQLADAFYRQNAATTAAPHPNTATGDIVDLIEKQLQDIHGHLQRQPGSDARRAALLAADVELAHIGTMLIALRKHTQDPALTERIDQLAAAAAAAATDVYNRYSTAYPTNPPALPPTEPQP</sequence>